<dbReference type="Proteomes" id="UP000270866">
    <property type="component" value="Chromosome 7"/>
</dbReference>
<evidence type="ECO:0000313" key="1">
    <source>
        <dbReference type="EMBL" id="RKK20040.1"/>
    </source>
</evidence>
<comment type="caution">
    <text evidence="1">The sequence shown here is derived from an EMBL/GenBank/DDBJ whole genome shotgun (WGS) entry which is preliminary data.</text>
</comment>
<name>A0A3L6NN50_FUSOX</name>
<sequence length="65" mass="7810">MRVLEEVDEGDKPYWHTKETTVLLIYERHGHAICHTLASTILWYLIDVDNHISWLVMKWKHNILP</sequence>
<protein>
    <submittedName>
        <fullName evidence="1">Uncharacterized protein</fullName>
    </submittedName>
</protein>
<reference evidence="1" key="1">
    <citation type="journal article" date="2018" name="Sci. Rep.">
        <title>Characterisation of pathogen-specific regions and novel effector candidates in Fusarium oxysporum f. sp. cepae.</title>
        <authorList>
            <person name="Armitage A.D."/>
            <person name="Taylor A."/>
            <person name="Sobczyk M.K."/>
            <person name="Baxter L."/>
            <person name="Greenfield B.P."/>
            <person name="Bates H.J."/>
            <person name="Wilson F."/>
            <person name="Jackson A.C."/>
            <person name="Ott S."/>
            <person name="Harrison R.J."/>
            <person name="Clarkson J.P."/>
        </authorList>
    </citation>
    <scope>NUCLEOTIDE SEQUENCE [LARGE SCALE GENOMIC DNA]</scope>
    <source>
        <strain evidence="1">FoC_Fus2</strain>
    </source>
</reference>
<accession>A0A3L6NN50</accession>
<gene>
    <name evidence="1" type="ORF">BFJ65_g6747</name>
</gene>
<dbReference type="AlphaFoldDB" id="A0A3L6NN50"/>
<proteinExistence type="predicted"/>
<organism evidence="1">
    <name type="scientific">Fusarium oxysporum f. sp. cepae</name>
    <dbReference type="NCBI Taxonomy" id="396571"/>
    <lineage>
        <taxon>Eukaryota</taxon>
        <taxon>Fungi</taxon>
        <taxon>Dikarya</taxon>
        <taxon>Ascomycota</taxon>
        <taxon>Pezizomycotina</taxon>
        <taxon>Sordariomycetes</taxon>
        <taxon>Hypocreomycetidae</taxon>
        <taxon>Hypocreales</taxon>
        <taxon>Nectriaceae</taxon>
        <taxon>Fusarium</taxon>
        <taxon>Fusarium oxysporum species complex</taxon>
    </lineage>
</organism>
<dbReference type="EMBL" id="MRCU01000004">
    <property type="protein sequence ID" value="RKK20040.1"/>
    <property type="molecule type" value="Genomic_DNA"/>
</dbReference>